<comment type="caution">
    <text evidence="2">The sequence shown here is derived from an EMBL/GenBank/DDBJ whole genome shotgun (WGS) entry which is preliminary data.</text>
</comment>
<dbReference type="Proteomes" id="UP000299102">
    <property type="component" value="Unassembled WGS sequence"/>
</dbReference>
<protein>
    <submittedName>
        <fullName evidence="2">Uncharacterized protein</fullName>
    </submittedName>
</protein>
<sequence length="120" mass="12943">MYRTRMQFSTTVILQRADYVTSAALTTVEPPTTDGIRSWVFHTLFAGAGRRTYVASCPGVFSSGIRPRRSSDNGPISGVQTLRFPETAGDQEELSVGTPTSSSTVTAASRSNGKVVDRRP</sequence>
<evidence type="ECO:0000256" key="1">
    <source>
        <dbReference type="SAM" id="MobiDB-lite"/>
    </source>
</evidence>
<evidence type="ECO:0000313" key="2">
    <source>
        <dbReference type="EMBL" id="GBP78517.1"/>
    </source>
</evidence>
<accession>A0A4C1YVT9</accession>
<dbReference type="AlphaFoldDB" id="A0A4C1YVT9"/>
<dbReference type="EMBL" id="BGZK01001372">
    <property type="protein sequence ID" value="GBP78517.1"/>
    <property type="molecule type" value="Genomic_DNA"/>
</dbReference>
<proteinExistence type="predicted"/>
<gene>
    <name evidence="2" type="ORF">EVAR_60534_1</name>
</gene>
<organism evidence="2 3">
    <name type="scientific">Eumeta variegata</name>
    <name type="common">Bagworm moth</name>
    <name type="synonym">Eumeta japonica</name>
    <dbReference type="NCBI Taxonomy" id="151549"/>
    <lineage>
        <taxon>Eukaryota</taxon>
        <taxon>Metazoa</taxon>
        <taxon>Ecdysozoa</taxon>
        <taxon>Arthropoda</taxon>
        <taxon>Hexapoda</taxon>
        <taxon>Insecta</taxon>
        <taxon>Pterygota</taxon>
        <taxon>Neoptera</taxon>
        <taxon>Endopterygota</taxon>
        <taxon>Lepidoptera</taxon>
        <taxon>Glossata</taxon>
        <taxon>Ditrysia</taxon>
        <taxon>Tineoidea</taxon>
        <taxon>Psychidae</taxon>
        <taxon>Oiketicinae</taxon>
        <taxon>Eumeta</taxon>
    </lineage>
</organism>
<name>A0A4C1YVT9_EUMVA</name>
<reference evidence="2 3" key="1">
    <citation type="journal article" date="2019" name="Commun. Biol.">
        <title>The bagworm genome reveals a unique fibroin gene that provides high tensile strength.</title>
        <authorList>
            <person name="Kono N."/>
            <person name="Nakamura H."/>
            <person name="Ohtoshi R."/>
            <person name="Tomita M."/>
            <person name="Numata K."/>
            <person name="Arakawa K."/>
        </authorList>
    </citation>
    <scope>NUCLEOTIDE SEQUENCE [LARGE SCALE GENOMIC DNA]</scope>
</reference>
<keyword evidence="3" id="KW-1185">Reference proteome</keyword>
<feature type="region of interest" description="Disordered" evidence="1">
    <location>
        <begin position="64"/>
        <end position="120"/>
    </location>
</feature>
<evidence type="ECO:0000313" key="3">
    <source>
        <dbReference type="Proteomes" id="UP000299102"/>
    </source>
</evidence>
<feature type="compositionally biased region" description="Low complexity" evidence="1">
    <location>
        <begin position="95"/>
        <end position="111"/>
    </location>
</feature>